<dbReference type="EMBL" id="POTQ01000003">
    <property type="protein sequence ID" value="PNV58486.1"/>
    <property type="molecule type" value="Genomic_DNA"/>
</dbReference>
<name>A0A1L7GWX1_LIMFE</name>
<dbReference type="Proteomes" id="UP000236514">
    <property type="component" value="Unassembled WGS sequence"/>
</dbReference>
<dbReference type="CDD" id="cd00487">
    <property type="entry name" value="Pep_deformylase"/>
    <property type="match status" value="1"/>
</dbReference>
<dbReference type="Gene3D" id="3.90.45.10">
    <property type="entry name" value="Peptide deformylase"/>
    <property type="match status" value="1"/>
</dbReference>
<dbReference type="EMBL" id="CP019030">
    <property type="protein sequence ID" value="APU46467.1"/>
    <property type="molecule type" value="Genomic_DNA"/>
</dbReference>
<dbReference type="GeneID" id="83714256"/>
<dbReference type="OrthoDB" id="9784988at2"/>
<gene>
    <name evidence="2" type="ORF">BUW47_08630</name>
    <name evidence="3" type="ORF">C1Y38_02465</name>
</gene>
<organism evidence="2 4">
    <name type="scientific">Limosilactobacillus fermentum</name>
    <name type="common">Lactobacillus fermentum</name>
    <dbReference type="NCBI Taxonomy" id="1613"/>
    <lineage>
        <taxon>Bacteria</taxon>
        <taxon>Bacillati</taxon>
        <taxon>Bacillota</taxon>
        <taxon>Bacilli</taxon>
        <taxon>Lactobacillales</taxon>
        <taxon>Lactobacillaceae</taxon>
        <taxon>Limosilactobacillus</taxon>
    </lineage>
</organism>
<evidence type="ECO:0000313" key="3">
    <source>
        <dbReference type="EMBL" id="PNV58486.1"/>
    </source>
</evidence>
<protein>
    <submittedName>
        <fullName evidence="2">Peptide deformylase</fullName>
        <ecNumber evidence="3">3.5.1.88</ecNumber>
    </submittedName>
</protein>
<reference evidence="3 5" key="2">
    <citation type="submission" date="2018-01" db="EMBL/GenBank/DDBJ databases">
        <title>Draft genome sequence of the feruloyl esterase-producing strain Lactobacillus fermentum CRL 1446, isolated from artisanal goat milk cheese.</title>
        <authorList>
            <person name="Abeijon Mukdsi M.C."/>
            <person name="Saavedra L."/>
            <person name="Gauffin Cano M.P."/>
            <person name="Hebert E.M."/>
            <person name="Medina R.B."/>
        </authorList>
    </citation>
    <scope>NUCLEOTIDE SEQUENCE [LARGE SCALE GENOMIC DNA]</scope>
    <source>
        <strain evidence="3 5">CRL 1446</strain>
    </source>
</reference>
<dbReference type="InterPro" id="IPR036821">
    <property type="entry name" value="Peptide_deformylase_sf"/>
</dbReference>
<dbReference type="RefSeq" id="WP_003683738.1">
    <property type="nucleotide sequence ID" value="NZ_CAKMAZ010000002.1"/>
</dbReference>
<evidence type="ECO:0000256" key="1">
    <source>
        <dbReference type="ARBA" id="ARBA00010759"/>
    </source>
</evidence>
<reference evidence="2 4" key="1">
    <citation type="submission" date="2016-12" db="EMBL/GenBank/DDBJ databases">
        <title>Complete Genome Sequence of Lactobacillus fermentum Strain SNUV175, a Probiotic for Treatment of Bacterial Vaginosis.</title>
        <authorList>
            <person name="Lee S."/>
            <person name="You H.J."/>
            <person name="Kwon B."/>
            <person name="Ko G."/>
        </authorList>
    </citation>
    <scope>NUCLEOTIDE SEQUENCE [LARGE SCALE GENOMIC DNA]</scope>
    <source>
        <strain evidence="2 4">SNUV175</strain>
    </source>
</reference>
<dbReference type="PIRSF" id="PIRSF004749">
    <property type="entry name" value="Pep_def"/>
    <property type="match status" value="1"/>
</dbReference>
<dbReference type="PANTHER" id="PTHR10458">
    <property type="entry name" value="PEPTIDE DEFORMYLASE"/>
    <property type="match status" value="1"/>
</dbReference>
<evidence type="ECO:0000313" key="4">
    <source>
        <dbReference type="Proteomes" id="UP000185427"/>
    </source>
</evidence>
<dbReference type="PRINTS" id="PR01576">
    <property type="entry name" value="PDEFORMYLASE"/>
</dbReference>
<dbReference type="NCBIfam" id="NF006670">
    <property type="entry name" value="PRK09218.1"/>
    <property type="match status" value="1"/>
</dbReference>
<evidence type="ECO:0000313" key="5">
    <source>
        <dbReference type="Proteomes" id="UP000236514"/>
    </source>
</evidence>
<evidence type="ECO:0000313" key="2">
    <source>
        <dbReference type="EMBL" id="APU46467.1"/>
    </source>
</evidence>
<sequence>MIYPINHDQQVLQQPARPATSADRQLAEALVATLTAHQDHCIGMAANMIGFPVSIIAVSLGPVNVAMLNPRLVKKAHPYQTKEGCLSLTGTRSTTRFERITVAYQDLTGAQQELELTGLAAQAVQHECDHLRGILI</sequence>
<dbReference type="GO" id="GO:0042586">
    <property type="term" value="F:peptide deformylase activity"/>
    <property type="evidence" value="ECO:0007669"/>
    <property type="project" value="UniProtKB-EC"/>
</dbReference>
<proteinExistence type="inferred from homology"/>
<dbReference type="Proteomes" id="UP000185427">
    <property type="component" value="Chromosome"/>
</dbReference>
<keyword evidence="3" id="KW-0378">Hydrolase</keyword>
<dbReference type="Pfam" id="PF01327">
    <property type="entry name" value="Pep_deformylase"/>
    <property type="match status" value="1"/>
</dbReference>
<dbReference type="InterPro" id="IPR023635">
    <property type="entry name" value="Peptide_deformylase"/>
</dbReference>
<dbReference type="EC" id="3.5.1.88" evidence="3"/>
<comment type="similarity">
    <text evidence="1">Belongs to the polypeptide deformylase family.</text>
</comment>
<accession>A0A1L7GWX1</accession>
<dbReference type="SUPFAM" id="SSF56420">
    <property type="entry name" value="Peptide deformylase"/>
    <property type="match status" value="1"/>
</dbReference>
<dbReference type="AlphaFoldDB" id="A0A1L7GWX1"/>
<dbReference type="PANTHER" id="PTHR10458:SF22">
    <property type="entry name" value="PEPTIDE DEFORMYLASE"/>
    <property type="match status" value="1"/>
</dbReference>